<feature type="non-terminal residue" evidence="1">
    <location>
        <position position="1"/>
    </location>
</feature>
<reference evidence="1 2" key="1">
    <citation type="journal article" date="2012" name="Science">
        <title>The Paleozoic origin of enzymatic lignin decomposition reconstructed from 31 fungal genomes.</title>
        <authorList>
            <person name="Floudas D."/>
            <person name="Binder M."/>
            <person name="Riley R."/>
            <person name="Barry K."/>
            <person name="Blanchette R.A."/>
            <person name="Henrissat B."/>
            <person name="Martinez A.T."/>
            <person name="Otillar R."/>
            <person name="Spatafora J.W."/>
            <person name="Yadav J.S."/>
            <person name="Aerts A."/>
            <person name="Benoit I."/>
            <person name="Boyd A."/>
            <person name="Carlson A."/>
            <person name="Copeland A."/>
            <person name="Coutinho P.M."/>
            <person name="de Vries R.P."/>
            <person name="Ferreira P."/>
            <person name="Findley K."/>
            <person name="Foster B."/>
            <person name="Gaskell J."/>
            <person name="Glotzer D."/>
            <person name="Gorecki P."/>
            <person name="Heitman J."/>
            <person name="Hesse C."/>
            <person name="Hori C."/>
            <person name="Igarashi K."/>
            <person name="Jurgens J.A."/>
            <person name="Kallen N."/>
            <person name="Kersten P."/>
            <person name="Kohler A."/>
            <person name="Kuees U."/>
            <person name="Kumar T.K.A."/>
            <person name="Kuo A."/>
            <person name="LaButti K."/>
            <person name="Larrondo L.F."/>
            <person name="Lindquist E."/>
            <person name="Ling A."/>
            <person name="Lombard V."/>
            <person name="Lucas S."/>
            <person name="Lundell T."/>
            <person name="Martin R."/>
            <person name="McLaughlin D.J."/>
            <person name="Morgenstern I."/>
            <person name="Morin E."/>
            <person name="Murat C."/>
            <person name="Nagy L.G."/>
            <person name="Nolan M."/>
            <person name="Ohm R.A."/>
            <person name="Patyshakuliyeva A."/>
            <person name="Rokas A."/>
            <person name="Ruiz-Duenas F.J."/>
            <person name="Sabat G."/>
            <person name="Salamov A."/>
            <person name="Samejima M."/>
            <person name="Schmutz J."/>
            <person name="Slot J.C."/>
            <person name="St John F."/>
            <person name="Stenlid J."/>
            <person name="Sun H."/>
            <person name="Sun S."/>
            <person name="Syed K."/>
            <person name="Tsang A."/>
            <person name="Wiebenga A."/>
            <person name="Young D."/>
            <person name="Pisabarro A."/>
            <person name="Eastwood D.C."/>
            <person name="Martin F."/>
            <person name="Cullen D."/>
            <person name="Grigoriev I.V."/>
            <person name="Hibbett D.S."/>
        </authorList>
    </citation>
    <scope>NUCLEOTIDE SEQUENCE</scope>
    <source>
        <strain evidence="2">FP-58527</strain>
    </source>
</reference>
<dbReference type="EMBL" id="KE504133">
    <property type="protein sequence ID" value="EPT02892.1"/>
    <property type="molecule type" value="Genomic_DNA"/>
</dbReference>
<sequence>IFDGLGMEFTLVRASVKVMFPESSEDLLDVLPVLFRRVGINEDVILKHFVDEALERCWSVRKAKRHNPPLKGAVASSESGLPLISGGDPDQVVSMPEVNLGVDAGLPGAVQEVGN</sequence>
<name>S8ED35_FOMSC</name>
<dbReference type="InParanoid" id="S8ED35"/>
<evidence type="ECO:0000313" key="2">
    <source>
        <dbReference type="Proteomes" id="UP000015241"/>
    </source>
</evidence>
<organism evidence="1 2">
    <name type="scientific">Fomitopsis schrenkii</name>
    <name type="common">Brown rot fungus</name>
    <dbReference type="NCBI Taxonomy" id="2126942"/>
    <lineage>
        <taxon>Eukaryota</taxon>
        <taxon>Fungi</taxon>
        <taxon>Dikarya</taxon>
        <taxon>Basidiomycota</taxon>
        <taxon>Agaricomycotina</taxon>
        <taxon>Agaricomycetes</taxon>
        <taxon>Polyporales</taxon>
        <taxon>Fomitopsis</taxon>
    </lineage>
</organism>
<gene>
    <name evidence="1" type="ORF">FOMPIDRAFT_58640</name>
</gene>
<dbReference type="OrthoDB" id="3046524at2759"/>
<dbReference type="eggNOG" id="ENOG502SYBW">
    <property type="taxonomic scope" value="Eukaryota"/>
</dbReference>
<dbReference type="Proteomes" id="UP000015241">
    <property type="component" value="Unassembled WGS sequence"/>
</dbReference>
<dbReference type="AlphaFoldDB" id="S8ED35"/>
<evidence type="ECO:0000313" key="1">
    <source>
        <dbReference type="EMBL" id="EPT02892.1"/>
    </source>
</evidence>
<proteinExistence type="predicted"/>
<keyword evidence="2" id="KW-1185">Reference proteome</keyword>
<dbReference type="HOGENOM" id="CLU_143913_1_0_1"/>
<protein>
    <submittedName>
        <fullName evidence="1">Uncharacterized protein</fullName>
    </submittedName>
</protein>
<accession>S8ED35</accession>